<accession>A0A0H4W1Y4</accession>
<dbReference type="RefSeq" id="WP_048919178.1">
    <property type="nucleotide sequence ID" value="NZ_CP010777.1"/>
</dbReference>
<gene>
    <name evidence="1" type="ORF">TH63_00380</name>
</gene>
<sequence>MPKDNNKNLEEILREIKREMEEVPSVNDEHYREFLSWAIEFPELARERYPRNYKMIEKAASEVTAWEMARIYNALLKNIPLNIEEANKAIGGLRLKKLKEVLEVLKRYKELGERTTEPIIKAAYKECGSFFDEFIPIVEKGLNASPTEKEMSTSKVLDWKSLFKESEEADKVLGFLEEYLSSTGQWIVEPIGRHLVALCTDLEKKGYFKSHNTISNPVKASAFNIQFEANLSAKNFQPQERNKAEDFREHFKHIPFYKPTR</sequence>
<proteinExistence type="predicted"/>
<evidence type="ECO:0000313" key="2">
    <source>
        <dbReference type="Proteomes" id="UP000036458"/>
    </source>
</evidence>
<dbReference type="KEGG" id="ruf:TH63_00380"/>
<reference evidence="1 2" key="1">
    <citation type="submission" date="2015-01" db="EMBL/GenBank/DDBJ databases">
        <title>Rufibacter sp./DG31D/ whole genome sequencing.</title>
        <authorList>
            <person name="Kim M.K."/>
            <person name="Srinivasan S."/>
            <person name="Lee J.-J."/>
        </authorList>
    </citation>
    <scope>NUCLEOTIDE SEQUENCE [LARGE SCALE GENOMIC DNA]</scope>
    <source>
        <strain evidence="1 2">DG31D</strain>
    </source>
</reference>
<protein>
    <submittedName>
        <fullName evidence="1">Uncharacterized protein</fullName>
    </submittedName>
</protein>
<dbReference type="STRING" id="1379910.TH63_00380"/>
<dbReference type="OrthoDB" id="9939696at2"/>
<name>A0A0H4W1Y4_9BACT</name>
<dbReference type="Proteomes" id="UP000036458">
    <property type="component" value="Chromosome"/>
</dbReference>
<keyword evidence="2" id="KW-1185">Reference proteome</keyword>
<dbReference type="AlphaFoldDB" id="A0A0H4W1Y4"/>
<dbReference type="PATRIC" id="fig|1379910.4.peg.78"/>
<evidence type="ECO:0000313" key="1">
    <source>
        <dbReference type="EMBL" id="AKQ44441.1"/>
    </source>
</evidence>
<dbReference type="EMBL" id="CP010777">
    <property type="protein sequence ID" value="AKQ44441.1"/>
    <property type="molecule type" value="Genomic_DNA"/>
</dbReference>
<organism evidence="1 2">
    <name type="scientific">Rufibacter radiotolerans</name>
    <dbReference type="NCBI Taxonomy" id="1379910"/>
    <lineage>
        <taxon>Bacteria</taxon>
        <taxon>Pseudomonadati</taxon>
        <taxon>Bacteroidota</taxon>
        <taxon>Cytophagia</taxon>
        <taxon>Cytophagales</taxon>
        <taxon>Hymenobacteraceae</taxon>
        <taxon>Rufibacter</taxon>
    </lineage>
</organism>